<evidence type="ECO:0000313" key="2">
    <source>
        <dbReference type="EMBL" id="ETO01029.1"/>
    </source>
</evidence>
<keyword evidence="1" id="KW-0472">Membrane</keyword>
<keyword evidence="3" id="KW-1185">Reference proteome</keyword>
<reference evidence="2 3" key="1">
    <citation type="journal article" date="2013" name="Curr. Biol.">
        <title>The Genome of the Foraminiferan Reticulomyxa filosa.</title>
        <authorList>
            <person name="Glockner G."/>
            <person name="Hulsmann N."/>
            <person name="Schleicher M."/>
            <person name="Noegel A.A."/>
            <person name="Eichinger L."/>
            <person name="Gallinger C."/>
            <person name="Pawlowski J."/>
            <person name="Sierra R."/>
            <person name="Euteneuer U."/>
            <person name="Pillet L."/>
            <person name="Moustafa A."/>
            <person name="Platzer M."/>
            <person name="Groth M."/>
            <person name="Szafranski K."/>
            <person name="Schliwa M."/>
        </authorList>
    </citation>
    <scope>NUCLEOTIDE SEQUENCE [LARGE SCALE GENOMIC DNA]</scope>
</reference>
<gene>
    <name evidence="2" type="ORF">RFI_36411</name>
</gene>
<dbReference type="AlphaFoldDB" id="X6LHF2"/>
<comment type="caution">
    <text evidence="2">The sequence shown here is derived from an EMBL/GenBank/DDBJ whole genome shotgun (WGS) entry which is preliminary data.</text>
</comment>
<keyword evidence="1" id="KW-0812">Transmembrane</keyword>
<sequence>MAQILHKKLERKKIVIFHCCGITENWRDWHVKPLSCKFDLEEEKKNKSKLNKTYDVKLDLFFYFLFFGTQITVLMFEVISNTTNFFFLSKLVQGIKEIFQQIL</sequence>
<feature type="transmembrane region" description="Helical" evidence="1">
    <location>
        <begin position="60"/>
        <end position="80"/>
    </location>
</feature>
<proteinExistence type="predicted"/>
<name>X6LHF2_RETFI</name>
<evidence type="ECO:0000256" key="1">
    <source>
        <dbReference type="SAM" id="Phobius"/>
    </source>
</evidence>
<dbReference type="Proteomes" id="UP000023152">
    <property type="component" value="Unassembled WGS sequence"/>
</dbReference>
<organism evidence="2 3">
    <name type="scientific">Reticulomyxa filosa</name>
    <dbReference type="NCBI Taxonomy" id="46433"/>
    <lineage>
        <taxon>Eukaryota</taxon>
        <taxon>Sar</taxon>
        <taxon>Rhizaria</taxon>
        <taxon>Retaria</taxon>
        <taxon>Foraminifera</taxon>
        <taxon>Monothalamids</taxon>
        <taxon>Reticulomyxidae</taxon>
        <taxon>Reticulomyxa</taxon>
    </lineage>
</organism>
<dbReference type="EMBL" id="ASPP01039420">
    <property type="protein sequence ID" value="ETO01029.1"/>
    <property type="molecule type" value="Genomic_DNA"/>
</dbReference>
<keyword evidence="1" id="KW-1133">Transmembrane helix</keyword>
<accession>X6LHF2</accession>
<evidence type="ECO:0000313" key="3">
    <source>
        <dbReference type="Proteomes" id="UP000023152"/>
    </source>
</evidence>
<protein>
    <submittedName>
        <fullName evidence="2">Uncharacterized protein</fullName>
    </submittedName>
</protein>